<keyword evidence="2" id="KW-1185">Reference proteome</keyword>
<proteinExistence type="predicted"/>
<name>A0AA35RSU1_GEOBA</name>
<evidence type="ECO:0000313" key="2">
    <source>
        <dbReference type="Proteomes" id="UP001174909"/>
    </source>
</evidence>
<reference evidence="1" key="1">
    <citation type="submission" date="2023-03" db="EMBL/GenBank/DDBJ databases">
        <authorList>
            <person name="Steffen K."/>
            <person name="Cardenas P."/>
        </authorList>
    </citation>
    <scope>NUCLEOTIDE SEQUENCE</scope>
</reference>
<accession>A0AA35RSU1</accession>
<evidence type="ECO:0000313" key="1">
    <source>
        <dbReference type="EMBL" id="CAI8017090.1"/>
    </source>
</evidence>
<comment type="caution">
    <text evidence="1">The sequence shown here is derived from an EMBL/GenBank/DDBJ whole genome shotgun (WGS) entry which is preliminary data.</text>
</comment>
<gene>
    <name evidence="1" type="ORF">GBAR_LOCUS10424</name>
</gene>
<sequence length="42" mass="5023">MQIEREVMLGQYQRYGRMLQRMNATLQIVLEVELVVKAFLSH</sequence>
<dbReference type="EMBL" id="CASHTH010001591">
    <property type="protein sequence ID" value="CAI8017090.1"/>
    <property type="molecule type" value="Genomic_DNA"/>
</dbReference>
<protein>
    <submittedName>
        <fullName evidence="1">Uncharacterized protein</fullName>
    </submittedName>
</protein>
<dbReference type="AlphaFoldDB" id="A0AA35RSU1"/>
<dbReference type="Proteomes" id="UP001174909">
    <property type="component" value="Unassembled WGS sequence"/>
</dbReference>
<organism evidence="1 2">
    <name type="scientific">Geodia barretti</name>
    <name type="common">Barrett's horny sponge</name>
    <dbReference type="NCBI Taxonomy" id="519541"/>
    <lineage>
        <taxon>Eukaryota</taxon>
        <taxon>Metazoa</taxon>
        <taxon>Porifera</taxon>
        <taxon>Demospongiae</taxon>
        <taxon>Heteroscleromorpha</taxon>
        <taxon>Tetractinellida</taxon>
        <taxon>Astrophorina</taxon>
        <taxon>Geodiidae</taxon>
        <taxon>Geodia</taxon>
    </lineage>
</organism>